<proteinExistence type="predicted"/>
<protein>
    <submittedName>
        <fullName evidence="1">Uncharacterized protein</fullName>
    </submittedName>
</protein>
<evidence type="ECO:0000313" key="2">
    <source>
        <dbReference type="Proteomes" id="UP000753376"/>
    </source>
</evidence>
<reference evidence="1 2" key="1">
    <citation type="submission" date="2021-05" db="EMBL/GenBank/DDBJ databases">
        <title>Draft genomes of bacteria isolated from model marine particles.</title>
        <authorList>
            <person name="Datta M.S."/>
            <person name="Schwartzman J.A."/>
            <person name="Enke T.N."/>
            <person name="Saavedra J."/>
            <person name="Cermak N."/>
            <person name="Cordero O.X."/>
        </authorList>
    </citation>
    <scope>NUCLEOTIDE SEQUENCE [LARGE SCALE GENOMIC DNA]</scope>
    <source>
        <strain evidence="1 2">D2M19</strain>
    </source>
</reference>
<keyword evidence="2" id="KW-1185">Reference proteome</keyword>
<dbReference type="EMBL" id="JAHKPV010000019">
    <property type="protein sequence ID" value="MBU2875042.1"/>
    <property type="molecule type" value="Genomic_DNA"/>
</dbReference>
<organism evidence="1 2">
    <name type="scientific">Marinobacter salexigens</name>
    <dbReference type="NCBI Taxonomy" id="1925763"/>
    <lineage>
        <taxon>Bacteria</taxon>
        <taxon>Pseudomonadati</taxon>
        <taxon>Pseudomonadota</taxon>
        <taxon>Gammaproteobacteria</taxon>
        <taxon>Pseudomonadales</taxon>
        <taxon>Marinobacteraceae</taxon>
        <taxon>Marinobacter</taxon>
    </lineage>
</organism>
<gene>
    <name evidence="1" type="ORF">KO508_13620</name>
</gene>
<evidence type="ECO:0000313" key="1">
    <source>
        <dbReference type="EMBL" id="MBU2875042.1"/>
    </source>
</evidence>
<dbReference type="RefSeq" id="WP_216008833.1">
    <property type="nucleotide sequence ID" value="NZ_JAHKPV010000019.1"/>
</dbReference>
<comment type="caution">
    <text evidence="1">The sequence shown here is derived from an EMBL/GenBank/DDBJ whole genome shotgun (WGS) entry which is preliminary data.</text>
</comment>
<dbReference type="Proteomes" id="UP000753376">
    <property type="component" value="Unassembled WGS sequence"/>
</dbReference>
<sequence>MEYLLRRLESEFDEAEGLIRIVDADWYADDLRINLSISMREETQPEIWEVSCAGVVEERIASVGEETLSVSEESALLIPYRESEVDLMFSENHCDPACLLGILLSNCIEVFGRAEYLHRFLNLYPTVDGIVASKYGTLGRFPRSLADKILQALKEHPIRVNPLEGSIPKRWTGTEFIAYPTLKALEVGASYVIGESFSAERA</sequence>
<accession>A0ABS6AAP5</accession>
<name>A0ABS6AAP5_9GAMM</name>